<feature type="compositionally biased region" description="Polar residues" evidence="1">
    <location>
        <begin position="212"/>
        <end position="231"/>
    </location>
</feature>
<organism evidence="2 3">
    <name type="scientific">Cryoendolithus antarcticus</name>
    <dbReference type="NCBI Taxonomy" id="1507870"/>
    <lineage>
        <taxon>Eukaryota</taxon>
        <taxon>Fungi</taxon>
        <taxon>Dikarya</taxon>
        <taxon>Ascomycota</taxon>
        <taxon>Pezizomycotina</taxon>
        <taxon>Dothideomycetes</taxon>
        <taxon>Dothideomycetidae</taxon>
        <taxon>Cladosporiales</taxon>
        <taxon>Cladosporiaceae</taxon>
        <taxon>Cryoendolithus</taxon>
    </lineage>
</organism>
<keyword evidence="3" id="KW-1185">Reference proteome</keyword>
<dbReference type="AlphaFoldDB" id="A0A1V8SLU9"/>
<evidence type="ECO:0000256" key="1">
    <source>
        <dbReference type="SAM" id="MobiDB-lite"/>
    </source>
</evidence>
<feature type="region of interest" description="Disordered" evidence="1">
    <location>
        <begin position="212"/>
        <end position="256"/>
    </location>
</feature>
<proteinExistence type="predicted"/>
<accession>A0A1V8SLU9</accession>
<reference evidence="3" key="1">
    <citation type="submission" date="2017-03" db="EMBL/GenBank/DDBJ databases">
        <title>Genomes of endolithic fungi from Antarctica.</title>
        <authorList>
            <person name="Coleine C."/>
            <person name="Masonjones S."/>
            <person name="Stajich J.E."/>
        </authorList>
    </citation>
    <scope>NUCLEOTIDE SEQUENCE [LARGE SCALE GENOMIC DNA]</scope>
    <source>
        <strain evidence="3">CCFEE 5527</strain>
    </source>
</reference>
<sequence>MSQMLANSGNWEFDPGALQTDFEFGEFVNEDVGRLPHANATLPADLELTPFEGTDFENAEPYAEVGPHQNTPAPFTTVAPSFDSPLPAVMTLATPQYNGALYIAPQNYITQQDYNTGHVEVGQMSFGNHAYHTNKPYMHDPSLALHHPPSNVQQHQPPMPREGHFDQGILTNNMPHTQQAFSDSLTSNTNELSSGVLQNPWYLHNPSNMGVGQTASPAAQSFHKQTQQRSSFRPIMPRMPRSENHTSPHNDGNSFAGMQIMGLVGMRNDDTARNLSSSADGRLLRQIHPYPDKRTRLTQTNGPAVATGSGVAGSVGTSLIGTVGGSAGLSVIDPVALTPAAAKAKLLLMSAPEKKAKRPKPTLLYTETQLAGMLRNDQLLVRGWEEAEEVAIRRAALELPLGVKDDYLEVRMNSGAWILELASRFKKPASDKPPPRPHSEKPRVQVRWRETNATCKAKCNKEILGTELVPAKLIQARCALALEAAYDAHEKGPWDVSDAVVVTGPDLDLTCSARILAMADLIECSWLFRHTVLQGGRLNNMAAGPKAFLTRAVNNMVSNKGRPPGLKPRKPRSVRGQGSSTVGSGSSALGSAGNSVDVTMAGAAVDDGDGDIDLDRGNTLDKERVQDGENEDGDFHTGAQNVVIATSSKQARAPASKKRKYDALEVPSDSEDDTAKSRMQQMGMKMKRAPPASKKPRTTPSSGLELHIAGLEQAAPRRHGLRERVARQTRTGTTEAFGSVSMHRNIFDAE</sequence>
<dbReference type="InParanoid" id="A0A1V8SLU9"/>
<name>A0A1V8SLU9_9PEZI</name>
<feature type="region of interest" description="Disordered" evidence="1">
    <location>
        <begin position="557"/>
        <end position="593"/>
    </location>
</feature>
<protein>
    <submittedName>
        <fullName evidence="2">Uncharacterized protein</fullName>
    </submittedName>
</protein>
<dbReference type="Proteomes" id="UP000192596">
    <property type="component" value="Unassembled WGS sequence"/>
</dbReference>
<dbReference type="EMBL" id="NAJO01000036">
    <property type="protein sequence ID" value="OQO00136.1"/>
    <property type="molecule type" value="Genomic_DNA"/>
</dbReference>
<evidence type="ECO:0000313" key="2">
    <source>
        <dbReference type="EMBL" id="OQO00136.1"/>
    </source>
</evidence>
<feature type="compositionally biased region" description="Low complexity" evidence="1">
    <location>
        <begin position="574"/>
        <end position="593"/>
    </location>
</feature>
<gene>
    <name evidence="2" type="ORF">B0A48_13923</name>
</gene>
<feature type="region of interest" description="Disordered" evidence="1">
    <location>
        <begin position="645"/>
        <end position="702"/>
    </location>
</feature>
<evidence type="ECO:0000313" key="3">
    <source>
        <dbReference type="Proteomes" id="UP000192596"/>
    </source>
</evidence>
<comment type="caution">
    <text evidence="2">The sequence shown here is derived from an EMBL/GenBank/DDBJ whole genome shotgun (WGS) entry which is preliminary data.</text>
</comment>